<sequence length="88" mass="9903">MAISKTALKNRLHSDFITQVERALVAHKDGRHVGTNSDDTACGACMDGGDMDGLDYQDRTAFLERNIKDEVELMRLRASMNKVEFTNR</sequence>
<dbReference type="EMBL" id="SOGQ01000083">
    <property type="protein sequence ID" value="TFC94566.1"/>
    <property type="molecule type" value="Genomic_DNA"/>
</dbReference>
<organism evidence="1 2">
    <name type="scientific">Cryobacterium sinapicolor</name>
    <dbReference type="NCBI Taxonomy" id="1259236"/>
    <lineage>
        <taxon>Bacteria</taxon>
        <taxon>Bacillati</taxon>
        <taxon>Actinomycetota</taxon>
        <taxon>Actinomycetes</taxon>
        <taxon>Micrococcales</taxon>
        <taxon>Microbacteriaceae</taxon>
        <taxon>Cryobacterium</taxon>
    </lineage>
</organism>
<proteinExistence type="predicted"/>
<gene>
    <name evidence="1" type="ORF">E3T28_14790</name>
</gene>
<evidence type="ECO:0000313" key="1">
    <source>
        <dbReference type="EMBL" id="TFC94566.1"/>
    </source>
</evidence>
<dbReference type="Proteomes" id="UP000297853">
    <property type="component" value="Unassembled WGS sequence"/>
</dbReference>
<reference evidence="1 2" key="1">
    <citation type="submission" date="2019-03" db="EMBL/GenBank/DDBJ databases">
        <title>Genomics of glacier-inhabiting Cryobacterium strains.</title>
        <authorList>
            <person name="Liu Q."/>
            <person name="Xin Y.-H."/>
        </authorList>
    </citation>
    <scope>NUCLEOTIDE SEQUENCE [LARGE SCALE GENOMIC DNA]</scope>
    <source>
        <strain evidence="1 2">TMT1-23-1</strain>
    </source>
</reference>
<name>A0ABY2ITL4_9MICO</name>
<keyword evidence="2" id="KW-1185">Reference proteome</keyword>
<evidence type="ECO:0000313" key="2">
    <source>
        <dbReference type="Proteomes" id="UP000297853"/>
    </source>
</evidence>
<dbReference type="RefSeq" id="WP_134432715.1">
    <property type="nucleotide sequence ID" value="NZ_SOGQ01000083.1"/>
</dbReference>
<comment type="caution">
    <text evidence="1">The sequence shown here is derived from an EMBL/GenBank/DDBJ whole genome shotgun (WGS) entry which is preliminary data.</text>
</comment>
<protein>
    <submittedName>
        <fullName evidence="1">Uncharacterized protein</fullName>
    </submittedName>
</protein>
<accession>A0ABY2ITL4</accession>